<protein>
    <submittedName>
        <fullName evidence="4">Tetrathionate reductase family octaheme c-type cytochrome</fullName>
    </submittedName>
</protein>
<dbReference type="GO" id="GO:0016491">
    <property type="term" value="F:oxidoreductase activity"/>
    <property type="evidence" value="ECO:0007669"/>
    <property type="project" value="TreeGrafter"/>
</dbReference>
<keyword evidence="3" id="KW-0812">Transmembrane</keyword>
<name>A0A831W4H8_9GAMM</name>
<dbReference type="PANTHER" id="PTHR35038">
    <property type="entry name" value="DISSIMILATORY SULFITE REDUCTASE SIRA"/>
    <property type="match status" value="1"/>
</dbReference>
<comment type="caution">
    <text evidence="4">The sequence shown here is derived from an EMBL/GenBank/DDBJ whole genome shotgun (WGS) entry which is preliminary data.</text>
</comment>
<dbReference type="NCBIfam" id="TIGR04315">
    <property type="entry name" value="octaheme_Shew"/>
    <property type="match status" value="1"/>
</dbReference>
<evidence type="ECO:0000313" key="4">
    <source>
        <dbReference type="EMBL" id="HEB97609.1"/>
    </source>
</evidence>
<dbReference type="PANTHER" id="PTHR35038:SF5">
    <property type="entry name" value="CYTOCHROME C-TYPE PROTEIN NRFB"/>
    <property type="match status" value="1"/>
</dbReference>
<sequence>MVLFSILAPAAAVAATGERSLAPIDGAGGGVELGISEYRDIGIKGPRDKPVTSLDGSRSSKSTTDHSKLKELQGPFSSGPEVTRACLGCHNRAGEQFIHNKHWTWKYTDPKTGQHLGKSVLVNNFCTNARGNEGMCAQCHAGYGMKDSNYDFSNQENIDCLVCHESTGDYYKLPPTRGNKACAVMFEGKPPIDWVKSAQSVGLSARSNCGSCHFYGGGGDNVKHGDLSSVLFHPKRSVDVHMGEDGENFSCVICHVGQGHEWAGSRYEMMAKDDQGTGKPGMPRSTATCESCHGVEPHPFTLTGIKMNDHTDRIACETCHIPAFARGGVATKTDWDWRTAGRLKNGEGFRLEGYVQGNGEPRHTYKSIKGSFKYGENVKPVYRWFNGTMWYTTIDTHFDPAGPVNINTPQGAADDPDSRIWPFKRMHTWQPYDKGNNTLVYMHLWGNDRDAFWGNYDFARAIRHGMEQFDIPYSGEYGFIETYSYWPINHMVAPKEEALSCRECHAKEGRLKNLAGFYMPGRDHNVWVDRIGLLAVLATLLLVLGHGLIRILLAARRKH</sequence>
<dbReference type="AlphaFoldDB" id="A0A831W4H8"/>
<proteinExistence type="predicted"/>
<dbReference type="Proteomes" id="UP000886251">
    <property type="component" value="Unassembled WGS sequence"/>
</dbReference>
<reference evidence="4" key="1">
    <citation type="journal article" date="2020" name="mSystems">
        <title>Genome- and Community-Level Interaction Insights into Carbon Utilization and Element Cycling Functions of Hydrothermarchaeota in Hydrothermal Sediment.</title>
        <authorList>
            <person name="Zhou Z."/>
            <person name="Liu Y."/>
            <person name="Xu W."/>
            <person name="Pan J."/>
            <person name="Luo Z.H."/>
            <person name="Li M."/>
        </authorList>
    </citation>
    <scope>NUCLEOTIDE SEQUENCE [LARGE SCALE GENOMIC DNA]</scope>
    <source>
        <strain evidence="4">HyVt-443</strain>
    </source>
</reference>
<dbReference type="InterPro" id="IPR024673">
    <property type="entry name" value="Octahem_Cyt_c"/>
</dbReference>
<gene>
    <name evidence="4" type="ORF">ENI96_14400</name>
</gene>
<dbReference type="Pfam" id="PF11783">
    <property type="entry name" value="Cytochrome_cB"/>
    <property type="match status" value="1"/>
</dbReference>
<evidence type="ECO:0000256" key="2">
    <source>
        <dbReference type="SAM" id="MobiDB-lite"/>
    </source>
</evidence>
<dbReference type="Gene3D" id="1.10.1130.10">
    <property type="entry name" value="Flavocytochrome C3, Chain A"/>
    <property type="match status" value="2"/>
</dbReference>
<organism evidence="4">
    <name type="scientific">Sedimenticola thiotaurini</name>
    <dbReference type="NCBI Taxonomy" id="1543721"/>
    <lineage>
        <taxon>Bacteria</taxon>
        <taxon>Pseudomonadati</taxon>
        <taxon>Pseudomonadota</taxon>
        <taxon>Gammaproteobacteria</taxon>
        <taxon>Chromatiales</taxon>
        <taxon>Sedimenticolaceae</taxon>
        <taxon>Sedimenticola</taxon>
    </lineage>
</organism>
<dbReference type="EMBL" id="DRKP01000184">
    <property type="protein sequence ID" value="HEB97609.1"/>
    <property type="molecule type" value="Genomic_DNA"/>
</dbReference>
<keyword evidence="3" id="KW-0472">Membrane</keyword>
<dbReference type="InterPro" id="IPR036280">
    <property type="entry name" value="Multihaem_cyt_sf"/>
</dbReference>
<dbReference type="SUPFAM" id="SSF48695">
    <property type="entry name" value="Multiheme cytochromes"/>
    <property type="match status" value="1"/>
</dbReference>
<evidence type="ECO:0000256" key="1">
    <source>
        <dbReference type="ARBA" id="ARBA00022729"/>
    </source>
</evidence>
<feature type="region of interest" description="Disordered" evidence="2">
    <location>
        <begin position="44"/>
        <end position="81"/>
    </location>
</feature>
<keyword evidence="1" id="KW-0732">Signal</keyword>
<feature type="transmembrane region" description="Helical" evidence="3">
    <location>
        <begin position="531"/>
        <end position="553"/>
    </location>
</feature>
<dbReference type="InterPro" id="IPR051829">
    <property type="entry name" value="Multiheme_Cytochr_ET"/>
</dbReference>
<accession>A0A831W4H8</accession>
<keyword evidence="3" id="KW-1133">Transmembrane helix</keyword>
<evidence type="ECO:0000256" key="3">
    <source>
        <dbReference type="SAM" id="Phobius"/>
    </source>
</evidence>
<dbReference type="PIRSF" id="PIRSF039014">
    <property type="entry name" value="OTR_cyc"/>
    <property type="match status" value="1"/>
</dbReference>